<feature type="signal peptide" evidence="1">
    <location>
        <begin position="1"/>
        <end position="20"/>
    </location>
</feature>
<evidence type="ECO:0000256" key="1">
    <source>
        <dbReference type="SAM" id="SignalP"/>
    </source>
</evidence>
<dbReference type="PaxDb" id="121845-A0A1S3DIA1"/>
<dbReference type="KEGG" id="dci:103519226"/>
<sequence length="127" mass="14001">MVSTRFPLFCLILGIVAVSADPYTDWLNAVTEKVRNLGPVPENTICTDPALCSKNNDLHADRVCGLLASPGILAQCQFCYQFCFLTNTMQDASKILIGKNINLTRNIGPNSYKLHATLPNGFQIWNP</sequence>
<dbReference type="GeneID" id="103519226"/>
<reference evidence="3" key="1">
    <citation type="submission" date="2025-08" db="UniProtKB">
        <authorList>
            <consortium name="RefSeq"/>
        </authorList>
    </citation>
    <scope>IDENTIFICATION</scope>
</reference>
<dbReference type="RefSeq" id="XP_008482531.1">
    <property type="nucleotide sequence ID" value="XM_008484309.3"/>
</dbReference>
<dbReference type="AlphaFoldDB" id="A0A1S3DIA1"/>
<protein>
    <submittedName>
        <fullName evidence="3">Uncharacterized protein LOC103519226</fullName>
    </submittedName>
</protein>
<feature type="chain" id="PRO_5010266281" evidence="1">
    <location>
        <begin position="21"/>
        <end position="127"/>
    </location>
</feature>
<organism evidence="2 3">
    <name type="scientific">Diaphorina citri</name>
    <name type="common">Asian citrus psyllid</name>
    <dbReference type="NCBI Taxonomy" id="121845"/>
    <lineage>
        <taxon>Eukaryota</taxon>
        <taxon>Metazoa</taxon>
        <taxon>Ecdysozoa</taxon>
        <taxon>Arthropoda</taxon>
        <taxon>Hexapoda</taxon>
        <taxon>Insecta</taxon>
        <taxon>Pterygota</taxon>
        <taxon>Neoptera</taxon>
        <taxon>Paraneoptera</taxon>
        <taxon>Hemiptera</taxon>
        <taxon>Sternorrhyncha</taxon>
        <taxon>Psylloidea</taxon>
        <taxon>Psyllidae</taxon>
        <taxon>Diaphorininae</taxon>
        <taxon>Diaphorina</taxon>
    </lineage>
</organism>
<keyword evidence="2" id="KW-1185">Reference proteome</keyword>
<proteinExistence type="predicted"/>
<evidence type="ECO:0000313" key="3">
    <source>
        <dbReference type="RefSeq" id="XP_008482531.1"/>
    </source>
</evidence>
<gene>
    <name evidence="3" type="primary">LOC103519226</name>
</gene>
<accession>A0A1S3DIA1</accession>
<dbReference type="Proteomes" id="UP000079169">
    <property type="component" value="Unplaced"/>
</dbReference>
<keyword evidence="1" id="KW-0732">Signal</keyword>
<name>A0A1S3DIA1_DIACI</name>
<evidence type="ECO:0000313" key="2">
    <source>
        <dbReference type="Proteomes" id="UP000079169"/>
    </source>
</evidence>